<protein>
    <submittedName>
        <fullName evidence="1">Glycosyltransferase family 1 protein</fullName>
    </submittedName>
</protein>
<dbReference type="GO" id="GO:0016740">
    <property type="term" value="F:transferase activity"/>
    <property type="evidence" value="ECO:0007669"/>
    <property type="project" value="UniProtKB-KW"/>
</dbReference>
<sequence length="244" mass="26726">MIVPSHWWLSETFLTHRTSQKVISCVMEATLTNHKHIFVHAHAFAWGHHKPLVAFVSRILESRPEAIVTYFATTPVFSNIQNELARLGSAKYEIIKSRLNVIDISGPITDIQAPPQGFVPGYVALYKSEAVTCLSTGETISGLSPPTLAIIDPFCLYAVETVREVSKEVPILSWWTAPAGAGLRLLGPQSLGGISDPSLETPEGRAAMKAKILAGERIEYWTISLARLLSSTMNGALSRPCFRS</sequence>
<dbReference type="EMBL" id="KN834770">
    <property type="protein sequence ID" value="KIK61795.1"/>
    <property type="molecule type" value="Genomic_DNA"/>
</dbReference>
<name>A0A0D0BDI7_9AGAR</name>
<organism evidence="1 2">
    <name type="scientific">Collybiopsis luxurians FD-317 M1</name>
    <dbReference type="NCBI Taxonomy" id="944289"/>
    <lineage>
        <taxon>Eukaryota</taxon>
        <taxon>Fungi</taxon>
        <taxon>Dikarya</taxon>
        <taxon>Basidiomycota</taxon>
        <taxon>Agaricomycotina</taxon>
        <taxon>Agaricomycetes</taxon>
        <taxon>Agaricomycetidae</taxon>
        <taxon>Agaricales</taxon>
        <taxon>Marasmiineae</taxon>
        <taxon>Omphalotaceae</taxon>
        <taxon>Collybiopsis</taxon>
        <taxon>Collybiopsis luxurians</taxon>
    </lineage>
</organism>
<accession>A0A0D0BDI7</accession>
<evidence type="ECO:0000313" key="2">
    <source>
        <dbReference type="Proteomes" id="UP000053593"/>
    </source>
</evidence>
<dbReference type="OrthoDB" id="5835829at2759"/>
<dbReference type="HOGENOM" id="CLU_1138098_0_0_1"/>
<proteinExistence type="predicted"/>
<dbReference type="Proteomes" id="UP000053593">
    <property type="component" value="Unassembled WGS sequence"/>
</dbReference>
<evidence type="ECO:0000313" key="1">
    <source>
        <dbReference type="EMBL" id="KIK61795.1"/>
    </source>
</evidence>
<keyword evidence="2" id="KW-1185">Reference proteome</keyword>
<gene>
    <name evidence="1" type="ORF">GYMLUDRAFT_577884</name>
</gene>
<dbReference type="SUPFAM" id="SSF53756">
    <property type="entry name" value="UDP-Glycosyltransferase/glycogen phosphorylase"/>
    <property type="match status" value="1"/>
</dbReference>
<dbReference type="AlphaFoldDB" id="A0A0D0BDI7"/>
<keyword evidence="1" id="KW-0808">Transferase</keyword>
<dbReference type="Gene3D" id="3.40.50.2000">
    <property type="entry name" value="Glycogen Phosphorylase B"/>
    <property type="match status" value="1"/>
</dbReference>
<reference evidence="1 2" key="1">
    <citation type="submission" date="2014-04" db="EMBL/GenBank/DDBJ databases">
        <title>Evolutionary Origins and Diversification of the Mycorrhizal Mutualists.</title>
        <authorList>
            <consortium name="DOE Joint Genome Institute"/>
            <consortium name="Mycorrhizal Genomics Consortium"/>
            <person name="Kohler A."/>
            <person name="Kuo A."/>
            <person name="Nagy L.G."/>
            <person name="Floudas D."/>
            <person name="Copeland A."/>
            <person name="Barry K.W."/>
            <person name="Cichocki N."/>
            <person name="Veneault-Fourrey C."/>
            <person name="LaButti K."/>
            <person name="Lindquist E.A."/>
            <person name="Lipzen A."/>
            <person name="Lundell T."/>
            <person name="Morin E."/>
            <person name="Murat C."/>
            <person name="Riley R."/>
            <person name="Ohm R."/>
            <person name="Sun H."/>
            <person name="Tunlid A."/>
            <person name="Henrissat B."/>
            <person name="Grigoriev I.V."/>
            <person name="Hibbett D.S."/>
            <person name="Martin F."/>
        </authorList>
    </citation>
    <scope>NUCLEOTIDE SEQUENCE [LARGE SCALE GENOMIC DNA]</scope>
    <source>
        <strain evidence="1 2">FD-317 M1</strain>
    </source>
</reference>